<organism evidence="1 2">
    <name type="scientific">Actinacidiphila oryziradicis</name>
    <dbReference type="NCBI Taxonomy" id="2571141"/>
    <lineage>
        <taxon>Bacteria</taxon>
        <taxon>Bacillati</taxon>
        <taxon>Actinomycetota</taxon>
        <taxon>Actinomycetes</taxon>
        <taxon>Kitasatosporales</taxon>
        <taxon>Streptomycetaceae</taxon>
        <taxon>Actinacidiphila</taxon>
    </lineage>
</organism>
<evidence type="ECO:0000313" key="1">
    <source>
        <dbReference type="EMBL" id="TJZ96313.1"/>
    </source>
</evidence>
<dbReference type="OrthoDB" id="4317145at2"/>
<protein>
    <recommendedName>
        <fullName evidence="3">Antigen 84</fullName>
    </recommendedName>
</protein>
<dbReference type="RefSeq" id="WP_136730784.1">
    <property type="nucleotide sequence ID" value="NZ_SUMC01000162.1"/>
</dbReference>
<comment type="caution">
    <text evidence="1">The sequence shown here is derived from an EMBL/GenBank/DDBJ whole genome shotgun (WGS) entry which is preliminary data.</text>
</comment>
<evidence type="ECO:0000313" key="2">
    <source>
        <dbReference type="Proteomes" id="UP000305778"/>
    </source>
</evidence>
<name>A0A4U0RKL9_9ACTN</name>
<evidence type="ECO:0008006" key="3">
    <source>
        <dbReference type="Google" id="ProtNLM"/>
    </source>
</evidence>
<dbReference type="Proteomes" id="UP000305778">
    <property type="component" value="Unassembled WGS sequence"/>
</dbReference>
<dbReference type="Gene3D" id="6.10.250.660">
    <property type="match status" value="1"/>
</dbReference>
<gene>
    <name evidence="1" type="ORF">FCI23_51015</name>
</gene>
<reference evidence="1 2" key="1">
    <citation type="submission" date="2019-04" db="EMBL/GenBank/DDBJ databases">
        <title>Streptomyces oryziradicis sp. nov., a novel actinomycete isolated from rhizosphere soil of rice (Oryza sativa L.).</title>
        <authorList>
            <person name="Li C."/>
        </authorList>
    </citation>
    <scope>NUCLEOTIDE SEQUENCE [LARGE SCALE GENOMIC DNA]</scope>
    <source>
        <strain evidence="1 2">NEAU-C40</strain>
    </source>
</reference>
<proteinExistence type="predicted"/>
<dbReference type="AlphaFoldDB" id="A0A4U0RKL9"/>
<accession>A0A4U0RKL9</accession>
<keyword evidence="2" id="KW-1185">Reference proteome</keyword>
<sequence>MDHQDPRDSHARDGGEARVVHVPRKAGCEQPWLTPEDVRGQVFTTVRLRESYDLGEVDSFMGWVDSVMSALVRAELREQRETAERIVKEADSAANSCRPPISLIHFVSSHGRWYSWSVHGGRMRNSNSLRGDISSLWPRIPWKGILPGLAPGLQLR</sequence>
<dbReference type="EMBL" id="SUMC01000162">
    <property type="protein sequence ID" value="TJZ96313.1"/>
    <property type="molecule type" value="Genomic_DNA"/>
</dbReference>